<dbReference type="GO" id="GO:0005829">
    <property type="term" value="C:cytosol"/>
    <property type="evidence" value="ECO:0007669"/>
    <property type="project" value="TreeGrafter"/>
</dbReference>
<evidence type="ECO:0000256" key="1">
    <source>
        <dbReference type="ARBA" id="ARBA00009091"/>
    </source>
</evidence>
<feature type="coiled-coil region" evidence="3">
    <location>
        <begin position="61"/>
        <end position="122"/>
    </location>
</feature>
<keyword evidence="2" id="KW-0732">Signal</keyword>
<protein>
    <submittedName>
        <fullName evidence="4">Periplasmic chaperone for outer membrane proteins Skp</fullName>
    </submittedName>
</protein>
<dbReference type="InterPro" id="IPR024930">
    <property type="entry name" value="Skp_dom_sf"/>
</dbReference>
<reference evidence="4 5" key="1">
    <citation type="submission" date="2019-03" db="EMBL/GenBank/DDBJ databases">
        <title>Subsurface microbial communities from deep shales in Ohio and West Virginia, USA.</title>
        <authorList>
            <person name="Wrighton K."/>
        </authorList>
    </citation>
    <scope>NUCLEOTIDE SEQUENCE [LARGE SCALE GENOMIC DNA]</scope>
    <source>
        <strain evidence="4 5">MSL 6dP</strain>
    </source>
</reference>
<evidence type="ECO:0000313" key="4">
    <source>
        <dbReference type="EMBL" id="TDX59192.1"/>
    </source>
</evidence>
<evidence type="ECO:0000256" key="2">
    <source>
        <dbReference type="ARBA" id="ARBA00022729"/>
    </source>
</evidence>
<dbReference type="RefSeq" id="WP_134114156.1">
    <property type="nucleotide sequence ID" value="NZ_SOEG01000001.1"/>
</dbReference>
<proteinExistence type="inferred from homology"/>
<dbReference type="PROSITE" id="PS51257">
    <property type="entry name" value="PROKAR_LIPOPROTEIN"/>
    <property type="match status" value="1"/>
</dbReference>
<accession>A0A4R8HGG9</accession>
<dbReference type="Proteomes" id="UP000295832">
    <property type="component" value="Unassembled WGS sequence"/>
</dbReference>
<name>A0A4R8HGG9_9FIRM</name>
<sequence>MKKLFIISILLVVITALLVGCAQPVKDQAEKEEKVLRVGVINQDRIWTESAKAKEYQSELNTKIEGIQDRYKDELENLSEEEQVKKHEEAYKEINNIQTELKEKFRQEIQSVVEEIAKTKNLDIVLNKEDVRYGGIDLTDEVIKKLK</sequence>
<comment type="similarity">
    <text evidence="1">Belongs to the Skp family.</text>
</comment>
<evidence type="ECO:0000256" key="3">
    <source>
        <dbReference type="SAM" id="Coils"/>
    </source>
</evidence>
<dbReference type="Pfam" id="PF03938">
    <property type="entry name" value="OmpH"/>
    <property type="match status" value="1"/>
</dbReference>
<organism evidence="4 5">
    <name type="scientific">Orenia marismortui</name>
    <dbReference type="NCBI Taxonomy" id="46469"/>
    <lineage>
        <taxon>Bacteria</taxon>
        <taxon>Bacillati</taxon>
        <taxon>Bacillota</taxon>
        <taxon>Clostridia</taxon>
        <taxon>Halanaerobiales</taxon>
        <taxon>Halobacteroidaceae</taxon>
        <taxon>Orenia</taxon>
    </lineage>
</organism>
<keyword evidence="3" id="KW-0175">Coiled coil</keyword>
<keyword evidence="5" id="KW-1185">Reference proteome</keyword>
<dbReference type="SUPFAM" id="SSF111384">
    <property type="entry name" value="OmpH-like"/>
    <property type="match status" value="1"/>
</dbReference>
<gene>
    <name evidence="4" type="ORF">C7959_10179</name>
</gene>
<dbReference type="GO" id="GO:0051082">
    <property type="term" value="F:unfolded protein binding"/>
    <property type="evidence" value="ECO:0007669"/>
    <property type="project" value="InterPro"/>
</dbReference>
<dbReference type="STRING" id="926561.GCA_000379025_00976"/>
<dbReference type="InterPro" id="IPR005632">
    <property type="entry name" value="Chaperone_Skp"/>
</dbReference>
<evidence type="ECO:0000313" key="5">
    <source>
        <dbReference type="Proteomes" id="UP000295832"/>
    </source>
</evidence>
<dbReference type="Gene3D" id="3.30.910.20">
    <property type="entry name" value="Skp domain"/>
    <property type="match status" value="1"/>
</dbReference>
<comment type="caution">
    <text evidence="4">The sequence shown here is derived from an EMBL/GenBank/DDBJ whole genome shotgun (WGS) entry which is preliminary data.</text>
</comment>
<dbReference type="EMBL" id="SOEG01000001">
    <property type="protein sequence ID" value="TDX59192.1"/>
    <property type="molecule type" value="Genomic_DNA"/>
</dbReference>
<dbReference type="GO" id="GO:0050821">
    <property type="term" value="P:protein stabilization"/>
    <property type="evidence" value="ECO:0007669"/>
    <property type="project" value="TreeGrafter"/>
</dbReference>
<dbReference type="PANTHER" id="PTHR35089:SF1">
    <property type="entry name" value="CHAPERONE PROTEIN SKP"/>
    <property type="match status" value="1"/>
</dbReference>
<dbReference type="SMART" id="SM00935">
    <property type="entry name" value="OmpH"/>
    <property type="match status" value="1"/>
</dbReference>
<dbReference type="PANTHER" id="PTHR35089">
    <property type="entry name" value="CHAPERONE PROTEIN SKP"/>
    <property type="match status" value="1"/>
</dbReference>
<dbReference type="AlphaFoldDB" id="A0A4R8HGG9"/>